<proteinExistence type="predicted"/>
<evidence type="ECO:0000256" key="7">
    <source>
        <dbReference type="SAM" id="Phobius"/>
    </source>
</evidence>
<dbReference type="OrthoDB" id="5874039at2759"/>
<keyword evidence="3 7" id="KW-1133">Transmembrane helix</keyword>
<evidence type="ECO:0000256" key="1">
    <source>
        <dbReference type="ARBA" id="ARBA00004167"/>
    </source>
</evidence>
<gene>
    <name evidence="9" type="ORF">PHAECO_LOCUS13136</name>
</gene>
<feature type="region of interest" description="Disordered" evidence="6">
    <location>
        <begin position="269"/>
        <end position="292"/>
    </location>
</feature>
<evidence type="ECO:0000256" key="4">
    <source>
        <dbReference type="ARBA" id="ARBA00023054"/>
    </source>
</evidence>
<dbReference type="Proteomes" id="UP001153737">
    <property type="component" value="Chromosome 9"/>
</dbReference>
<feature type="domain" description="DUF1279" evidence="8">
    <location>
        <begin position="91"/>
        <end position="177"/>
    </location>
</feature>
<feature type="compositionally biased region" description="Basic and acidic residues" evidence="6">
    <location>
        <begin position="280"/>
        <end position="292"/>
    </location>
</feature>
<comment type="subcellular location">
    <subcellularLocation>
        <location evidence="1">Membrane</location>
        <topology evidence="1">Single-pass membrane protein</topology>
    </subcellularLocation>
</comment>
<dbReference type="EMBL" id="OU896715">
    <property type="protein sequence ID" value="CAH1183279.1"/>
    <property type="molecule type" value="Genomic_DNA"/>
</dbReference>
<evidence type="ECO:0000256" key="3">
    <source>
        <dbReference type="ARBA" id="ARBA00022989"/>
    </source>
</evidence>
<keyword evidence="10" id="KW-1185">Reference proteome</keyword>
<keyword evidence="4" id="KW-0175">Coiled coil</keyword>
<sequence>MAKVLSRRITGLFSIKKVKNGKEFSILTCNPYTSLVSYNLNRESVLQSKDYEYRHILSTIKYDYIRCYSALPNDDKDRELEKETKKLSIFQKFKQMYRDYWYVLLPVHIVTSSVWFGGFYYMAKSGIDIPAILESWHVSEKLVNPLRDSSMGYIAVSYALYKIATPARYTVTLGGTTISINYLKKWGYIKPVPSKERMKELYMEKKDTLSKSMLDTREDLREKKENIMETIQETKEELRERKDDIIETIKETKEELKEKKDHLMESISKTQKNFKKKKSEIKEKLSGFNEKT</sequence>
<protein>
    <recommendedName>
        <fullName evidence="8">DUF1279 domain-containing protein</fullName>
    </recommendedName>
</protein>
<evidence type="ECO:0000256" key="5">
    <source>
        <dbReference type="ARBA" id="ARBA00023136"/>
    </source>
</evidence>
<evidence type="ECO:0000256" key="2">
    <source>
        <dbReference type="ARBA" id="ARBA00022692"/>
    </source>
</evidence>
<evidence type="ECO:0000256" key="6">
    <source>
        <dbReference type="SAM" id="MobiDB-lite"/>
    </source>
</evidence>
<evidence type="ECO:0000313" key="9">
    <source>
        <dbReference type="EMBL" id="CAH1183279.1"/>
    </source>
</evidence>
<dbReference type="Pfam" id="PF06916">
    <property type="entry name" value="FAM210A-B_dom"/>
    <property type="match status" value="1"/>
</dbReference>
<keyword evidence="5 7" id="KW-0472">Membrane</keyword>
<keyword evidence="2 7" id="KW-0812">Transmembrane</keyword>
<accession>A0A9P0GR72</accession>
<feature type="transmembrane region" description="Helical" evidence="7">
    <location>
        <begin position="100"/>
        <end position="123"/>
    </location>
</feature>
<dbReference type="InterPro" id="IPR045866">
    <property type="entry name" value="FAM210A/B-like"/>
</dbReference>
<name>A0A9P0GR72_PHACE</name>
<organism evidence="9 10">
    <name type="scientific">Phaedon cochleariae</name>
    <name type="common">Mustard beetle</name>
    <dbReference type="NCBI Taxonomy" id="80249"/>
    <lineage>
        <taxon>Eukaryota</taxon>
        <taxon>Metazoa</taxon>
        <taxon>Ecdysozoa</taxon>
        <taxon>Arthropoda</taxon>
        <taxon>Hexapoda</taxon>
        <taxon>Insecta</taxon>
        <taxon>Pterygota</taxon>
        <taxon>Neoptera</taxon>
        <taxon>Endopterygota</taxon>
        <taxon>Coleoptera</taxon>
        <taxon>Polyphaga</taxon>
        <taxon>Cucujiformia</taxon>
        <taxon>Chrysomeloidea</taxon>
        <taxon>Chrysomelidae</taxon>
        <taxon>Chrysomelinae</taxon>
        <taxon>Chrysomelini</taxon>
        <taxon>Phaedon</taxon>
    </lineage>
</organism>
<dbReference type="GO" id="GO:0005739">
    <property type="term" value="C:mitochondrion"/>
    <property type="evidence" value="ECO:0007669"/>
    <property type="project" value="TreeGrafter"/>
</dbReference>
<evidence type="ECO:0000259" key="8">
    <source>
        <dbReference type="Pfam" id="PF06916"/>
    </source>
</evidence>
<reference evidence="9" key="2">
    <citation type="submission" date="2022-10" db="EMBL/GenBank/DDBJ databases">
        <authorList>
            <consortium name="ENA_rothamsted_submissions"/>
            <consortium name="culmorum"/>
            <person name="King R."/>
        </authorList>
    </citation>
    <scope>NUCLEOTIDE SEQUENCE</scope>
</reference>
<evidence type="ECO:0000313" key="10">
    <source>
        <dbReference type="Proteomes" id="UP001153737"/>
    </source>
</evidence>
<reference evidence="9" key="1">
    <citation type="submission" date="2022-01" db="EMBL/GenBank/DDBJ databases">
        <authorList>
            <person name="King R."/>
        </authorList>
    </citation>
    <scope>NUCLEOTIDE SEQUENCE</scope>
</reference>
<dbReference type="AlphaFoldDB" id="A0A9P0GR72"/>
<dbReference type="PANTHER" id="PTHR21377">
    <property type="entry name" value="PROTEIN FAM210B, MITOCHONDRIAL"/>
    <property type="match status" value="1"/>
</dbReference>
<dbReference type="GO" id="GO:0016020">
    <property type="term" value="C:membrane"/>
    <property type="evidence" value="ECO:0007669"/>
    <property type="project" value="UniProtKB-SubCell"/>
</dbReference>
<dbReference type="PANTHER" id="PTHR21377:SF1">
    <property type="entry name" value="PROTEIN FAM210A"/>
    <property type="match status" value="1"/>
</dbReference>
<dbReference type="InterPro" id="IPR009688">
    <property type="entry name" value="FAM210A/B-like_dom"/>
</dbReference>